<keyword evidence="2" id="KW-0378">Hydrolase</keyword>
<sequence length="271" mass="31188">MPYCKVKNANIYYEDIGTGIPIIMLHGFTLDHRLMSGCMEPVFREKDGWRRIYLDLPGMGKTMDYDLISNSDEMLKAVANFIDINISNQPFLIIGESYGGYLTRGIIKLYKEQILGAAFICPMILPDKEKRTLPEHTIVYADNEFLSNLVEEERNNFKTNQVVLDEYNWKRYKDEILSGCNIANTAFLNKIQKNYGFSFPVDDVLFQKPTVFLLGKQDSVVGYQDAFAILGNYPRATFAILDRAGHNLQIEQAKLFTALMNEWLDRVEEDM</sequence>
<dbReference type="OrthoDB" id="6191536at2"/>
<dbReference type="InterPro" id="IPR018202">
    <property type="entry name" value="Ser_caboxypep_ser_AS"/>
</dbReference>
<dbReference type="InterPro" id="IPR029058">
    <property type="entry name" value="AB_hydrolase_fold"/>
</dbReference>
<dbReference type="PRINTS" id="PR00111">
    <property type="entry name" value="ABHYDROLASE"/>
</dbReference>
<dbReference type="SUPFAM" id="SSF53474">
    <property type="entry name" value="alpha/beta-Hydrolases"/>
    <property type="match status" value="1"/>
</dbReference>
<dbReference type="EMBL" id="LDPH01000001">
    <property type="protein sequence ID" value="KLV28510.1"/>
    <property type="molecule type" value="Genomic_DNA"/>
</dbReference>
<dbReference type="Pfam" id="PF00561">
    <property type="entry name" value="Abhydrolase_1"/>
    <property type="match status" value="1"/>
</dbReference>
<name>A0A0J1LHF7_NIACI</name>
<dbReference type="InterPro" id="IPR000073">
    <property type="entry name" value="AB_hydrolase_1"/>
</dbReference>
<dbReference type="PROSITE" id="PS00131">
    <property type="entry name" value="CARBOXYPEPT_SER_SER"/>
    <property type="match status" value="1"/>
</dbReference>
<proteinExistence type="predicted"/>
<dbReference type="PANTHER" id="PTHR43798">
    <property type="entry name" value="MONOACYLGLYCEROL LIPASE"/>
    <property type="match status" value="1"/>
</dbReference>
<keyword evidence="3" id="KW-1185">Reference proteome</keyword>
<dbReference type="GO" id="GO:0004185">
    <property type="term" value="F:serine-type carboxypeptidase activity"/>
    <property type="evidence" value="ECO:0007669"/>
    <property type="project" value="InterPro"/>
</dbReference>
<gene>
    <name evidence="2" type="ORF">ABW02_01890</name>
</gene>
<protein>
    <submittedName>
        <fullName evidence="2">2-hydroxy-6-oxo-6-phenylhexa-2,4-dienoate hydrolase</fullName>
    </submittedName>
</protein>
<evidence type="ECO:0000259" key="1">
    <source>
        <dbReference type="Pfam" id="PF00561"/>
    </source>
</evidence>
<dbReference type="AlphaFoldDB" id="A0A0J1LHF7"/>
<dbReference type="PANTHER" id="PTHR43798:SF6">
    <property type="entry name" value="HYDROLASE, PUTATIVE (AFU_ORTHOLOGUE AFUA_4G13070)-RELATED"/>
    <property type="match status" value="1"/>
</dbReference>
<dbReference type="Gene3D" id="3.40.50.1820">
    <property type="entry name" value="alpha/beta hydrolase"/>
    <property type="match status" value="1"/>
</dbReference>
<evidence type="ECO:0000313" key="2">
    <source>
        <dbReference type="EMBL" id="KLV28510.1"/>
    </source>
</evidence>
<feature type="domain" description="AB hydrolase-1" evidence="1">
    <location>
        <begin position="21"/>
        <end position="251"/>
    </location>
</feature>
<organism evidence="2 3">
    <name type="scientific">Niallia circulans</name>
    <name type="common">Bacillus circulans</name>
    <dbReference type="NCBI Taxonomy" id="1397"/>
    <lineage>
        <taxon>Bacteria</taxon>
        <taxon>Bacillati</taxon>
        <taxon>Bacillota</taxon>
        <taxon>Bacilli</taxon>
        <taxon>Bacillales</taxon>
        <taxon>Bacillaceae</taxon>
        <taxon>Niallia</taxon>
    </lineage>
</organism>
<dbReference type="Proteomes" id="UP000036045">
    <property type="component" value="Unassembled WGS sequence"/>
</dbReference>
<dbReference type="InterPro" id="IPR050266">
    <property type="entry name" value="AB_hydrolase_sf"/>
</dbReference>
<evidence type="ECO:0000313" key="3">
    <source>
        <dbReference type="Proteomes" id="UP000036045"/>
    </source>
</evidence>
<accession>A0A0J1LHF7</accession>
<reference evidence="2 3" key="1">
    <citation type="submission" date="2015-05" db="EMBL/GenBank/DDBJ databases">
        <title>Whole genome sequence and identification of bacterial endophytes from Costus igneus.</title>
        <authorList>
            <person name="Lee Y.P."/>
            <person name="Gan H.M."/>
            <person name="Eng W."/>
            <person name="Wheatley M.S."/>
            <person name="Caraballo A."/>
            <person name="Polter S."/>
            <person name="Savka M.A."/>
            <person name="Hudson A.O."/>
        </authorList>
    </citation>
    <scope>NUCLEOTIDE SEQUENCE [LARGE SCALE GENOMIC DNA]</scope>
    <source>
        <strain evidence="2 3">RIT379</strain>
    </source>
</reference>
<dbReference type="PATRIC" id="fig|1397.4.peg.420"/>
<comment type="caution">
    <text evidence="2">The sequence shown here is derived from an EMBL/GenBank/DDBJ whole genome shotgun (WGS) entry which is preliminary data.</text>
</comment>
<dbReference type="RefSeq" id="WP_047940205.1">
    <property type="nucleotide sequence ID" value="NZ_JARTLH010000007.1"/>
</dbReference>